<proteinExistence type="predicted"/>
<organism evidence="2 3">
    <name type="scientific">Penicillium cf. viridicatum</name>
    <dbReference type="NCBI Taxonomy" id="2972119"/>
    <lineage>
        <taxon>Eukaryota</taxon>
        <taxon>Fungi</taxon>
        <taxon>Dikarya</taxon>
        <taxon>Ascomycota</taxon>
        <taxon>Pezizomycotina</taxon>
        <taxon>Eurotiomycetes</taxon>
        <taxon>Eurotiomycetidae</taxon>
        <taxon>Eurotiales</taxon>
        <taxon>Aspergillaceae</taxon>
        <taxon>Penicillium</taxon>
    </lineage>
</organism>
<dbReference type="InterPro" id="IPR003615">
    <property type="entry name" value="HNH_nuc"/>
</dbReference>
<accession>A0A9W9M7M3</accession>
<sequence>MSDLGSLSPSIASDLSTFVDRQASLNDILQGYQPLNSADDTPFFLQIIFKYLPADGQCNLIEDLSGCQNDQELRQHAESLDTGLLRPMLSTGGKTPAITPSPRLGLEESIDHLNTFDVEPVTRVDQQRLRRNCLARDGYRCVLTKFWDITTTPHPSGQPVHPLRAVHILPFSLGNFRNDDERSRMSAVWTNIFRCFPSLRYRLNMMLGDVNREDNILMMASVFHEDFGKFHFILEPTTVQNRYRLKKFPTRSLLVNYPTEDFITLINNDPRFRDPNPEFLAVHATIGNILHASGRAELIEKLLRDLDDADPVLAKDGSTDIRNLLSKTGRFEHDKKRALRRKIKIHEGRLRNLNVQHAAPFVTVVPQNRQDIIEEQLQRGVAKIGLEDMALGKLNRDRVQNPKAQIEPFSNILRNHLFHAENSPFKISHWCSSKVKLTGSEENLYICDGLKRRKRQIPGVTTSRVSEYPQPYITTRIGPARWNFSGRTLEHTTSYGSVIKEKSDRDTEWAPRRFTFGGRRFAWKTDPATGHDAEYLVEIRSERPKAGSKTGKIEDEVFETKLAWTNGYRFFKGTQLEVVGGLDLFFREFLLASQCTRYLIAKFGH</sequence>
<comment type="caution">
    <text evidence="2">The sequence shown here is derived from an EMBL/GenBank/DDBJ whole genome shotgun (WGS) entry which is preliminary data.</text>
</comment>
<keyword evidence="3" id="KW-1185">Reference proteome</keyword>
<dbReference type="Pfam" id="PF13391">
    <property type="entry name" value="HNH_2"/>
    <property type="match status" value="1"/>
</dbReference>
<dbReference type="Proteomes" id="UP001150942">
    <property type="component" value="Unassembled WGS sequence"/>
</dbReference>
<reference evidence="2" key="2">
    <citation type="journal article" date="2023" name="IMA Fungus">
        <title>Comparative genomic study of the Penicillium genus elucidates a diverse pangenome and 15 lateral gene transfer events.</title>
        <authorList>
            <person name="Petersen C."/>
            <person name="Sorensen T."/>
            <person name="Nielsen M.R."/>
            <person name="Sondergaard T.E."/>
            <person name="Sorensen J.L."/>
            <person name="Fitzpatrick D.A."/>
            <person name="Frisvad J.C."/>
            <person name="Nielsen K.L."/>
        </authorList>
    </citation>
    <scope>NUCLEOTIDE SEQUENCE</scope>
    <source>
        <strain evidence="2">IBT 20477</strain>
    </source>
</reference>
<name>A0A9W9M7M3_9EURO</name>
<gene>
    <name evidence="2" type="ORF">N7449_008392</name>
</gene>
<feature type="domain" description="HNH nuclease" evidence="1">
    <location>
        <begin position="141"/>
        <end position="234"/>
    </location>
</feature>
<evidence type="ECO:0000313" key="3">
    <source>
        <dbReference type="Proteomes" id="UP001150942"/>
    </source>
</evidence>
<evidence type="ECO:0000259" key="1">
    <source>
        <dbReference type="Pfam" id="PF13391"/>
    </source>
</evidence>
<dbReference type="OrthoDB" id="2104739at2759"/>
<dbReference type="AlphaFoldDB" id="A0A9W9M7M3"/>
<evidence type="ECO:0000313" key="2">
    <source>
        <dbReference type="EMBL" id="KAJ5192250.1"/>
    </source>
</evidence>
<protein>
    <recommendedName>
        <fullName evidence="1">HNH nuclease domain-containing protein</fullName>
    </recommendedName>
</protein>
<dbReference type="EMBL" id="JAPQKQ010000006">
    <property type="protein sequence ID" value="KAJ5192250.1"/>
    <property type="molecule type" value="Genomic_DNA"/>
</dbReference>
<reference evidence="2" key="1">
    <citation type="submission" date="2022-11" db="EMBL/GenBank/DDBJ databases">
        <authorList>
            <person name="Petersen C."/>
        </authorList>
    </citation>
    <scope>NUCLEOTIDE SEQUENCE</scope>
    <source>
        <strain evidence="2">IBT 20477</strain>
    </source>
</reference>